<evidence type="ECO:0000313" key="1">
    <source>
        <dbReference type="EnsemblPlants" id="TuG1812G0400000404.01.T02"/>
    </source>
</evidence>
<reference evidence="1" key="3">
    <citation type="submission" date="2022-06" db="UniProtKB">
        <authorList>
            <consortium name="EnsemblPlants"/>
        </authorList>
    </citation>
    <scope>IDENTIFICATION</scope>
</reference>
<organism evidence="1 2">
    <name type="scientific">Triticum urartu</name>
    <name type="common">Red wild einkorn</name>
    <name type="synonym">Crithodium urartu</name>
    <dbReference type="NCBI Taxonomy" id="4572"/>
    <lineage>
        <taxon>Eukaryota</taxon>
        <taxon>Viridiplantae</taxon>
        <taxon>Streptophyta</taxon>
        <taxon>Embryophyta</taxon>
        <taxon>Tracheophyta</taxon>
        <taxon>Spermatophyta</taxon>
        <taxon>Magnoliopsida</taxon>
        <taxon>Liliopsida</taxon>
        <taxon>Poales</taxon>
        <taxon>Poaceae</taxon>
        <taxon>BOP clade</taxon>
        <taxon>Pooideae</taxon>
        <taxon>Triticodae</taxon>
        <taxon>Triticeae</taxon>
        <taxon>Triticinae</taxon>
        <taxon>Triticum</taxon>
    </lineage>
</organism>
<dbReference type="Proteomes" id="UP000015106">
    <property type="component" value="Chromosome 4"/>
</dbReference>
<reference evidence="1" key="2">
    <citation type="submission" date="2018-03" db="EMBL/GenBank/DDBJ databases">
        <title>The Triticum urartu genome reveals the dynamic nature of wheat genome evolution.</title>
        <authorList>
            <person name="Ling H."/>
            <person name="Ma B."/>
            <person name="Shi X."/>
            <person name="Liu H."/>
            <person name="Dong L."/>
            <person name="Sun H."/>
            <person name="Cao Y."/>
            <person name="Gao Q."/>
            <person name="Zheng S."/>
            <person name="Li Y."/>
            <person name="Yu Y."/>
            <person name="Du H."/>
            <person name="Qi M."/>
            <person name="Li Y."/>
            <person name="Yu H."/>
            <person name="Cui Y."/>
            <person name="Wang N."/>
            <person name="Chen C."/>
            <person name="Wu H."/>
            <person name="Zhao Y."/>
            <person name="Zhang J."/>
            <person name="Li Y."/>
            <person name="Zhou W."/>
            <person name="Zhang B."/>
            <person name="Hu W."/>
            <person name="Eijk M."/>
            <person name="Tang J."/>
            <person name="Witsenboer H."/>
            <person name="Zhao S."/>
            <person name="Li Z."/>
            <person name="Zhang A."/>
            <person name="Wang D."/>
            <person name="Liang C."/>
        </authorList>
    </citation>
    <scope>NUCLEOTIDE SEQUENCE [LARGE SCALE GENOMIC DNA]</scope>
    <source>
        <strain evidence="1">cv. G1812</strain>
    </source>
</reference>
<name>A0A8R7Q1D8_TRIUA</name>
<protein>
    <submittedName>
        <fullName evidence="1">Uncharacterized protein</fullName>
    </submittedName>
</protein>
<dbReference type="Gramene" id="TuG1812G0400000404.01.T02">
    <property type="protein sequence ID" value="TuG1812G0400000404.01.T02"/>
    <property type="gene ID" value="TuG1812G0400000404.01"/>
</dbReference>
<keyword evidence="2" id="KW-1185">Reference proteome</keyword>
<dbReference type="AlphaFoldDB" id="A0A8R7Q1D8"/>
<dbReference type="Gramene" id="TuG1812G0400000404.01.T01">
    <property type="protein sequence ID" value="TuG1812G0400000404.01.T01"/>
    <property type="gene ID" value="TuG1812G0400000404.01"/>
</dbReference>
<dbReference type="EnsemblPlants" id="TuG1812G0400000404.01.T02">
    <property type="protein sequence ID" value="TuG1812G0400000404.01.T02"/>
    <property type="gene ID" value="TuG1812G0400000404.01"/>
</dbReference>
<evidence type="ECO:0000313" key="2">
    <source>
        <dbReference type="Proteomes" id="UP000015106"/>
    </source>
</evidence>
<reference evidence="2" key="1">
    <citation type="journal article" date="2013" name="Nature">
        <title>Draft genome of the wheat A-genome progenitor Triticum urartu.</title>
        <authorList>
            <person name="Ling H.Q."/>
            <person name="Zhao S."/>
            <person name="Liu D."/>
            <person name="Wang J."/>
            <person name="Sun H."/>
            <person name="Zhang C."/>
            <person name="Fan H."/>
            <person name="Li D."/>
            <person name="Dong L."/>
            <person name="Tao Y."/>
            <person name="Gao C."/>
            <person name="Wu H."/>
            <person name="Li Y."/>
            <person name="Cui Y."/>
            <person name="Guo X."/>
            <person name="Zheng S."/>
            <person name="Wang B."/>
            <person name="Yu K."/>
            <person name="Liang Q."/>
            <person name="Yang W."/>
            <person name="Lou X."/>
            <person name="Chen J."/>
            <person name="Feng M."/>
            <person name="Jian J."/>
            <person name="Zhang X."/>
            <person name="Luo G."/>
            <person name="Jiang Y."/>
            <person name="Liu J."/>
            <person name="Wang Z."/>
            <person name="Sha Y."/>
            <person name="Zhang B."/>
            <person name="Wu H."/>
            <person name="Tang D."/>
            <person name="Shen Q."/>
            <person name="Xue P."/>
            <person name="Zou S."/>
            <person name="Wang X."/>
            <person name="Liu X."/>
            <person name="Wang F."/>
            <person name="Yang Y."/>
            <person name="An X."/>
            <person name="Dong Z."/>
            <person name="Zhang K."/>
            <person name="Zhang X."/>
            <person name="Luo M.C."/>
            <person name="Dvorak J."/>
            <person name="Tong Y."/>
            <person name="Wang J."/>
            <person name="Yang H."/>
            <person name="Li Z."/>
            <person name="Wang D."/>
            <person name="Zhang A."/>
            <person name="Wang J."/>
        </authorList>
    </citation>
    <scope>NUCLEOTIDE SEQUENCE</scope>
    <source>
        <strain evidence="2">cv. G1812</strain>
    </source>
</reference>
<proteinExistence type="predicted"/>
<accession>A0A8R7Q1D8</accession>
<sequence>MEMGVQVVDVGLLRAYAEVFITGDNLRRPTNRMPLDQHGGGRPCSTRCSGCPVSWTPPTTGAPAARVSRPPPTWGLSRRVAWYPSHRGQRGLPLHVLLCFPAAADHSGSGFTCCSASTAPLATMRTHRELILPRRKLDCFFERENRNSRGTRRLLKLGGHHGCKYLRYSGPCHGRSNTK</sequence>
<dbReference type="EnsemblPlants" id="TuG1812G0400000404.01.T01">
    <property type="protein sequence ID" value="TuG1812G0400000404.01.T01"/>
    <property type="gene ID" value="TuG1812G0400000404.01"/>
</dbReference>